<evidence type="ECO:0000313" key="2">
    <source>
        <dbReference type="Proteomes" id="UP001054252"/>
    </source>
</evidence>
<dbReference type="Proteomes" id="UP001054252">
    <property type="component" value="Unassembled WGS sequence"/>
</dbReference>
<protein>
    <submittedName>
        <fullName evidence="1">Uncharacterized protein</fullName>
    </submittedName>
</protein>
<sequence>MVLCVSCCKVNLKDYEHTMSKRRSELVDKLKNVFTEDIKIKYYDIRPQEVDLLHCSSRPPLEKPRYFLLRH</sequence>
<gene>
    <name evidence="1" type="ORF">SLEP1_g24887</name>
</gene>
<organism evidence="1 2">
    <name type="scientific">Rubroshorea leprosula</name>
    <dbReference type="NCBI Taxonomy" id="152421"/>
    <lineage>
        <taxon>Eukaryota</taxon>
        <taxon>Viridiplantae</taxon>
        <taxon>Streptophyta</taxon>
        <taxon>Embryophyta</taxon>
        <taxon>Tracheophyta</taxon>
        <taxon>Spermatophyta</taxon>
        <taxon>Magnoliopsida</taxon>
        <taxon>eudicotyledons</taxon>
        <taxon>Gunneridae</taxon>
        <taxon>Pentapetalae</taxon>
        <taxon>rosids</taxon>
        <taxon>malvids</taxon>
        <taxon>Malvales</taxon>
        <taxon>Dipterocarpaceae</taxon>
        <taxon>Rubroshorea</taxon>
    </lineage>
</organism>
<comment type="caution">
    <text evidence="1">The sequence shown here is derived from an EMBL/GenBank/DDBJ whole genome shotgun (WGS) entry which is preliminary data.</text>
</comment>
<dbReference type="AlphaFoldDB" id="A0AAV5JH35"/>
<name>A0AAV5JH35_9ROSI</name>
<reference evidence="1 2" key="1">
    <citation type="journal article" date="2021" name="Commun. Biol.">
        <title>The genome of Shorea leprosula (Dipterocarpaceae) highlights the ecological relevance of drought in aseasonal tropical rainforests.</title>
        <authorList>
            <person name="Ng K.K.S."/>
            <person name="Kobayashi M.J."/>
            <person name="Fawcett J.A."/>
            <person name="Hatakeyama M."/>
            <person name="Paape T."/>
            <person name="Ng C.H."/>
            <person name="Ang C.C."/>
            <person name="Tnah L.H."/>
            <person name="Lee C.T."/>
            <person name="Nishiyama T."/>
            <person name="Sese J."/>
            <person name="O'Brien M.J."/>
            <person name="Copetti D."/>
            <person name="Mohd Noor M.I."/>
            <person name="Ong R.C."/>
            <person name="Putra M."/>
            <person name="Sireger I.Z."/>
            <person name="Indrioko S."/>
            <person name="Kosugi Y."/>
            <person name="Izuno A."/>
            <person name="Isagi Y."/>
            <person name="Lee S.L."/>
            <person name="Shimizu K.K."/>
        </authorList>
    </citation>
    <scope>NUCLEOTIDE SEQUENCE [LARGE SCALE GENOMIC DNA]</scope>
    <source>
        <strain evidence="1">214</strain>
    </source>
</reference>
<keyword evidence="2" id="KW-1185">Reference proteome</keyword>
<accession>A0AAV5JH35</accession>
<proteinExistence type="predicted"/>
<evidence type="ECO:0000313" key="1">
    <source>
        <dbReference type="EMBL" id="GKV13928.1"/>
    </source>
</evidence>
<dbReference type="EMBL" id="BPVZ01000040">
    <property type="protein sequence ID" value="GKV13928.1"/>
    <property type="molecule type" value="Genomic_DNA"/>
</dbReference>